<sequence length="87" mass="9598">VGATIRLAMTGNAASIEAKVREAFNPALYNKSKERVENSHYFVKDFNPLKLGSLRLKKGRGLLRLTAPKIVGKQAIDVHSIELVKLP</sequence>
<gene>
    <name evidence="1" type="ORF">METZ01_LOCUS410730</name>
</gene>
<dbReference type="EMBL" id="UINC01159658">
    <property type="protein sequence ID" value="SVD57876.1"/>
    <property type="molecule type" value="Genomic_DNA"/>
</dbReference>
<feature type="non-terminal residue" evidence="1">
    <location>
        <position position="1"/>
    </location>
</feature>
<accession>A0A382WG09</accession>
<name>A0A382WG09_9ZZZZ</name>
<organism evidence="1">
    <name type="scientific">marine metagenome</name>
    <dbReference type="NCBI Taxonomy" id="408172"/>
    <lineage>
        <taxon>unclassified sequences</taxon>
        <taxon>metagenomes</taxon>
        <taxon>ecological metagenomes</taxon>
    </lineage>
</organism>
<protein>
    <submittedName>
        <fullName evidence="1">Uncharacterized protein</fullName>
    </submittedName>
</protein>
<evidence type="ECO:0000313" key="1">
    <source>
        <dbReference type="EMBL" id="SVD57876.1"/>
    </source>
</evidence>
<proteinExistence type="predicted"/>
<dbReference type="AlphaFoldDB" id="A0A382WG09"/>
<reference evidence="1" key="1">
    <citation type="submission" date="2018-05" db="EMBL/GenBank/DDBJ databases">
        <authorList>
            <person name="Lanie J.A."/>
            <person name="Ng W.-L."/>
            <person name="Kazmierczak K.M."/>
            <person name="Andrzejewski T.M."/>
            <person name="Davidsen T.M."/>
            <person name="Wayne K.J."/>
            <person name="Tettelin H."/>
            <person name="Glass J.I."/>
            <person name="Rusch D."/>
            <person name="Podicherti R."/>
            <person name="Tsui H.-C.T."/>
            <person name="Winkler M.E."/>
        </authorList>
    </citation>
    <scope>NUCLEOTIDE SEQUENCE</scope>
</reference>